<gene>
    <name evidence="10" type="ORF">ABIE21_001359</name>
</gene>
<reference evidence="10 11" key="1">
    <citation type="submission" date="2024-06" db="EMBL/GenBank/DDBJ databases">
        <title>Sorghum-associated microbial communities from plants grown in Nebraska, USA.</title>
        <authorList>
            <person name="Schachtman D."/>
        </authorList>
    </citation>
    <scope>NUCLEOTIDE SEQUENCE [LARGE SCALE GENOMIC DNA]</scope>
    <source>
        <strain evidence="10 11">2857</strain>
    </source>
</reference>
<accession>A0ABV2QLE8</accession>
<evidence type="ECO:0000256" key="6">
    <source>
        <dbReference type="ARBA" id="ARBA00022989"/>
    </source>
</evidence>
<evidence type="ECO:0000256" key="5">
    <source>
        <dbReference type="ARBA" id="ARBA00022692"/>
    </source>
</evidence>
<comment type="similarity">
    <text evidence="8">Belongs to the binding-protein-dependent transport system permease family.</text>
</comment>
<dbReference type="CDD" id="cd06261">
    <property type="entry name" value="TM_PBP2"/>
    <property type="match status" value="2"/>
</dbReference>
<comment type="caution">
    <text evidence="10">The sequence shown here is derived from an EMBL/GenBank/DDBJ whole genome shotgun (WGS) entry which is preliminary data.</text>
</comment>
<evidence type="ECO:0000256" key="7">
    <source>
        <dbReference type="ARBA" id="ARBA00023136"/>
    </source>
</evidence>
<evidence type="ECO:0000256" key="8">
    <source>
        <dbReference type="RuleBase" id="RU363032"/>
    </source>
</evidence>
<evidence type="ECO:0000313" key="11">
    <source>
        <dbReference type="Proteomes" id="UP001549257"/>
    </source>
</evidence>
<feature type="transmembrane region" description="Helical" evidence="8">
    <location>
        <begin position="142"/>
        <end position="162"/>
    </location>
</feature>
<dbReference type="InterPro" id="IPR035906">
    <property type="entry name" value="MetI-like_sf"/>
</dbReference>
<evidence type="ECO:0000256" key="1">
    <source>
        <dbReference type="ARBA" id="ARBA00004429"/>
    </source>
</evidence>
<dbReference type="PANTHER" id="PTHR43357">
    <property type="entry name" value="INNER MEMBRANE ABC TRANSPORTER PERMEASE PROTEIN YDCV"/>
    <property type="match status" value="1"/>
</dbReference>
<feature type="domain" description="ABC transmembrane type-1" evidence="9">
    <location>
        <begin position="68"/>
        <end position="263"/>
    </location>
</feature>
<feature type="transmembrane region" description="Helical" evidence="8">
    <location>
        <begin position="67"/>
        <end position="94"/>
    </location>
</feature>
<feature type="transmembrane region" description="Helical" evidence="8">
    <location>
        <begin position="383"/>
        <end position="410"/>
    </location>
</feature>
<feature type="transmembrane region" description="Helical" evidence="8">
    <location>
        <begin position="195"/>
        <end position="222"/>
    </location>
</feature>
<feature type="transmembrane region" description="Helical" evidence="8">
    <location>
        <begin position="468"/>
        <end position="490"/>
    </location>
</feature>
<feature type="transmembrane region" description="Helical" evidence="8">
    <location>
        <begin position="352"/>
        <end position="371"/>
    </location>
</feature>
<feature type="domain" description="ABC transmembrane type-1" evidence="9">
    <location>
        <begin position="346"/>
        <end position="544"/>
    </location>
</feature>
<dbReference type="EMBL" id="JBEPSJ010000001">
    <property type="protein sequence ID" value="MET4581869.1"/>
    <property type="molecule type" value="Genomic_DNA"/>
</dbReference>
<dbReference type="PROSITE" id="PS50928">
    <property type="entry name" value="ABC_TM1"/>
    <property type="match status" value="2"/>
</dbReference>
<feature type="transmembrane region" description="Helical" evidence="8">
    <location>
        <begin position="106"/>
        <end position="127"/>
    </location>
</feature>
<feature type="transmembrane region" description="Helical" evidence="8">
    <location>
        <begin position="242"/>
        <end position="264"/>
    </location>
</feature>
<protein>
    <submittedName>
        <fullName evidence="10">Thiamine transport system permease protein</fullName>
    </submittedName>
</protein>
<dbReference type="InterPro" id="IPR000515">
    <property type="entry name" value="MetI-like"/>
</dbReference>
<feature type="transmembrane region" description="Helical" evidence="8">
    <location>
        <begin position="12"/>
        <end position="34"/>
    </location>
</feature>
<name>A0ABV2QLE8_9MICO</name>
<feature type="transmembrane region" description="Helical" evidence="8">
    <location>
        <begin position="422"/>
        <end position="447"/>
    </location>
</feature>
<keyword evidence="4" id="KW-0997">Cell inner membrane</keyword>
<dbReference type="PANTHER" id="PTHR43357:SF4">
    <property type="entry name" value="INNER MEMBRANE ABC TRANSPORTER PERMEASE PROTEIN YDCV"/>
    <property type="match status" value="1"/>
</dbReference>
<sequence length="555" mass="58108">MTRPRQARPTPGTIAAIVLGAGVPLAFVGVFFAWPVLAMVGRGLFVDGALDLGGFSDVLARPRTLRLIGLTIGQAALASVVCVLLGLPIAHVLYRLRFRGRRMLRALVVLPFVLPTVVVGVAFRTLLRDGGLLGSLRLDGTFAAIMLALVFFNVAVVVRTVGNTWEGLDSRQEEAARVLGAGPVRVWFTVTLPRLAPAITSAASIVFLFCSTAFGVVLVLGGSRFGTIETEIYLLTTQFLDLRAASVLSVMQLVVVVALLLLAARARGRRTAQRRVDAADAVHSPRLGDAPAIAVTLLVAVFLALPIVSLVLRSLHTADGWGLGNYIALGGTGSRNALVVPVWVALGNSLQIAVQATVIALVIGLAASLVISRRPRSPGLRRALAGFDGALMLPLGVSAVTVGFGFLITLNQPPFDLRSSPVLVPIAQALVALPLVVRTILPVLAGIDGRLRESAAVLGSPPWRVMRDVDLAIVARPVLAASGFAFAVALGEFGATSFLSRPDRPTLPVVIFRLIGLPGGDNFGMALAASVVLAAVTVAIIALVERLRVGTMGAF</sequence>
<proteinExistence type="inferred from homology"/>
<evidence type="ECO:0000256" key="2">
    <source>
        <dbReference type="ARBA" id="ARBA00022448"/>
    </source>
</evidence>
<keyword evidence="3" id="KW-1003">Cell membrane</keyword>
<evidence type="ECO:0000259" key="9">
    <source>
        <dbReference type="PROSITE" id="PS50928"/>
    </source>
</evidence>
<feature type="transmembrane region" description="Helical" evidence="8">
    <location>
        <begin position="523"/>
        <end position="544"/>
    </location>
</feature>
<organism evidence="10 11">
    <name type="scientific">Conyzicola nivalis</name>
    <dbReference type="NCBI Taxonomy" id="1477021"/>
    <lineage>
        <taxon>Bacteria</taxon>
        <taxon>Bacillati</taxon>
        <taxon>Actinomycetota</taxon>
        <taxon>Actinomycetes</taxon>
        <taxon>Micrococcales</taxon>
        <taxon>Microbacteriaceae</taxon>
        <taxon>Conyzicola</taxon>
    </lineage>
</organism>
<keyword evidence="2 8" id="KW-0813">Transport</keyword>
<dbReference type="SUPFAM" id="SSF161098">
    <property type="entry name" value="MetI-like"/>
    <property type="match status" value="2"/>
</dbReference>
<feature type="transmembrane region" description="Helical" evidence="8">
    <location>
        <begin position="292"/>
        <end position="312"/>
    </location>
</feature>
<evidence type="ECO:0000256" key="4">
    <source>
        <dbReference type="ARBA" id="ARBA00022519"/>
    </source>
</evidence>
<dbReference type="Pfam" id="PF00528">
    <property type="entry name" value="BPD_transp_1"/>
    <property type="match status" value="1"/>
</dbReference>
<dbReference type="Gene3D" id="1.10.3720.10">
    <property type="entry name" value="MetI-like"/>
    <property type="match status" value="2"/>
</dbReference>
<keyword evidence="11" id="KW-1185">Reference proteome</keyword>
<dbReference type="Proteomes" id="UP001549257">
    <property type="component" value="Unassembled WGS sequence"/>
</dbReference>
<comment type="subcellular location">
    <subcellularLocation>
        <location evidence="1">Cell inner membrane</location>
        <topology evidence="1">Multi-pass membrane protein</topology>
    </subcellularLocation>
    <subcellularLocation>
        <location evidence="8">Cell membrane</location>
        <topology evidence="8">Multi-pass membrane protein</topology>
    </subcellularLocation>
</comment>
<evidence type="ECO:0000256" key="3">
    <source>
        <dbReference type="ARBA" id="ARBA00022475"/>
    </source>
</evidence>
<keyword evidence="5 8" id="KW-0812">Transmembrane</keyword>
<keyword evidence="6 8" id="KW-1133">Transmembrane helix</keyword>
<keyword evidence="7 8" id="KW-0472">Membrane</keyword>
<evidence type="ECO:0000313" key="10">
    <source>
        <dbReference type="EMBL" id="MET4581869.1"/>
    </source>
</evidence>